<name>A0A1G6K2K3_9GAMM</name>
<accession>A0A1G6K2K3</accession>
<dbReference type="OrthoDB" id="6703970at2"/>
<reference evidence="2" key="1">
    <citation type="submission" date="2016-09" db="EMBL/GenBank/DDBJ databases">
        <authorList>
            <person name="Varghese N."/>
            <person name="Submissions S."/>
        </authorList>
    </citation>
    <scope>NUCLEOTIDE SEQUENCE [LARGE SCALE GENOMIC DNA]</scope>
    <source>
        <strain evidence="2">ANC 4422</strain>
    </source>
</reference>
<keyword evidence="2" id="KW-1185">Reference proteome</keyword>
<dbReference type="AlphaFoldDB" id="A0A1G6K2K3"/>
<evidence type="ECO:0000313" key="1">
    <source>
        <dbReference type="EMBL" id="SDC25163.1"/>
    </source>
</evidence>
<evidence type="ECO:0000313" key="2">
    <source>
        <dbReference type="Proteomes" id="UP000242501"/>
    </source>
</evidence>
<protein>
    <submittedName>
        <fullName evidence="1">Uncharacterized protein</fullName>
    </submittedName>
</protein>
<sequence length="121" mass="14276">MSFYHIILELNDHISSLEESRDLEIFNIEDITPYIHSMFLPYMNQQMIELEDENILYADILHFEVQHTSMPIEFLVEEEQKELPSDTEVTISAKEIFNDHDLSKNVTAVIFDLLHAVKIEH</sequence>
<dbReference type="RefSeq" id="WP_092749907.1">
    <property type="nucleotide sequence ID" value="NZ_FMYL01000014.1"/>
</dbReference>
<organism evidence="1 2">
    <name type="scientific">Acinetobacter boissieri</name>
    <dbReference type="NCBI Taxonomy" id="1219383"/>
    <lineage>
        <taxon>Bacteria</taxon>
        <taxon>Pseudomonadati</taxon>
        <taxon>Pseudomonadota</taxon>
        <taxon>Gammaproteobacteria</taxon>
        <taxon>Moraxellales</taxon>
        <taxon>Moraxellaceae</taxon>
        <taxon>Acinetobacter</taxon>
    </lineage>
</organism>
<proteinExistence type="predicted"/>
<dbReference type="STRING" id="1219383.SAMN05421733_1145"/>
<gene>
    <name evidence="1" type="ORF">SAMN05421733_1145</name>
</gene>
<dbReference type="EMBL" id="FMYL01000014">
    <property type="protein sequence ID" value="SDC25163.1"/>
    <property type="molecule type" value="Genomic_DNA"/>
</dbReference>
<dbReference type="Proteomes" id="UP000242501">
    <property type="component" value="Unassembled WGS sequence"/>
</dbReference>